<comment type="similarity">
    <text evidence="2 8">Belongs to the ATPase epsilon chain family.</text>
</comment>
<dbReference type="InterPro" id="IPR036771">
    <property type="entry name" value="ATPsynth_dsu/esu_N"/>
</dbReference>
<accession>A0A6P2C1S7</accession>
<dbReference type="AlphaFoldDB" id="A0A6P2C1S7"/>
<keyword evidence="8" id="KW-1003">Cell membrane</keyword>
<dbReference type="PANTHER" id="PTHR13822:SF10">
    <property type="entry name" value="ATP SYNTHASE EPSILON CHAIN, CHLOROPLASTIC"/>
    <property type="match status" value="1"/>
</dbReference>
<feature type="domain" description="ATP synthase F1 complex delta/epsilon subunit N-terminal" evidence="9">
    <location>
        <begin position="4"/>
        <end position="87"/>
    </location>
</feature>
<evidence type="ECO:0000256" key="3">
    <source>
        <dbReference type="ARBA" id="ARBA00022448"/>
    </source>
</evidence>
<evidence type="ECO:0000256" key="8">
    <source>
        <dbReference type="HAMAP-Rule" id="MF_00530"/>
    </source>
</evidence>
<evidence type="ECO:0000256" key="4">
    <source>
        <dbReference type="ARBA" id="ARBA00023065"/>
    </source>
</evidence>
<evidence type="ECO:0000259" key="9">
    <source>
        <dbReference type="Pfam" id="PF02823"/>
    </source>
</evidence>
<evidence type="ECO:0000256" key="2">
    <source>
        <dbReference type="ARBA" id="ARBA00005712"/>
    </source>
</evidence>
<evidence type="ECO:0000256" key="7">
    <source>
        <dbReference type="ARBA" id="ARBA00023310"/>
    </source>
</evidence>
<dbReference type="RefSeq" id="WP_145854130.1">
    <property type="nucleotide sequence ID" value="NZ_RPFW01000003.1"/>
</dbReference>
<dbReference type="OrthoDB" id="9791445at2"/>
<dbReference type="InterPro" id="IPR001469">
    <property type="entry name" value="ATP_synth_F1_dsu/esu"/>
</dbReference>
<evidence type="ECO:0000313" key="11">
    <source>
        <dbReference type="Proteomes" id="UP000460272"/>
    </source>
</evidence>
<sequence>MATLHVELLMPDRSLWSGEAGMVIAKTIDGDIGIMPGHSPVFGILSPGSLVRIREVPGDDSPGDAVRAAVRDGFLSVTNDRVSILTSTGQIAADVDVPAARSDLDSATNAAGAAAAVEESVDVRYARALLRAADQQA</sequence>
<gene>
    <name evidence="8" type="primary">atpC</name>
    <name evidence="10" type="ORF">EAS64_17910</name>
</gene>
<evidence type="ECO:0000313" key="10">
    <source>
        <dbReference type="EMBL" id="TVZ04261.1"/>
    </source>
</evidence>
<dbReference type="NCBIfam" id="NF009977">
    <property type="entry name" value="PRK13442.1"/>
    <property type="match status" value="1"/>
</dbReference>
<evidence type="ECO:0000256" key="5">
    <source>
        <dbReference type="ARBA" id="ARBA00023136"/>
    </source>
</evidence>
<comment type="function">
    <text evidence="8">Produces ATP from ADP in the presence of a proton gradient across the membrane.</text>
</comment>
<dbReference type="SUPFAM" id="SSF51344">
    <property type="entry name" value="Epsilon subunit of F1F0-ATP synthase N-terminal domain"/>
    <property type="match status" value="1"/>
</dbReference>
<dbReference type="GO" id="GO:0046933">
    <property type="term" value="F:proton-transporting ATP synthase activity, rotational mechanism"/>
    <property type="evidence" value="ECO:0007669"/>
    <property type="project" value="UniProtKB-UniRule"/>
</dbReference>
<comment type="subcellular location">
    <subcellularLocation>
        <location evidence="1 8">Cell membrane</location>
        <topology evidence="1 8">Peripheral membrane protein</topology>
    </subcellularLocation>
</comment>
<evidence type="ECO:0000256" key="1">
    <source>
        <dbReference type="ARBA" id="ARBA00004202"/>
    </source>
</evidence>
<keyword evidence="7 8" id="KW-0066">ATP synthesis</keyword>
<organism evidence="10 11">
    <name type="scientific">Trebonia kvetii</name>
    <dbReference type="NCBI Taxonomy" id="2480626"/>
    <lineage>
        <taxon>Bacteria</taxon>
        <taxon>Bacillati</taxon>
        <taxon>Actinomycetota</taxon>
        <taxon>Actinomycetes</taxon>
        <taxon>Streptosporangiales</taxon>
        <taxon>Treboniaceae</taxon>
        <taxon>Trebonia</taxon>
    </lineage>
</organism>
<dbReference type="GO" id="GO:0005886">
    <property type="term" value="C:plasma membrane"/>
    <property type="evidence" value="ECO:0007669"/>
    <property type="project" value="UniProtKB-SubCell"/>
</dbReference>
<dbReference type="EMBL" id="RPFW01000003">
    <property type="protein sequence ID" value="TVZ04261.1"/>
    <property type="molecule type" value="Genomic_DNA"/>
</dbReference>
<reference evidence="10 11" key="1">
    <citation type="submission" date="2018-11" db="EMBL/GenBank/DDBJ databases">
        <title>Trebonia kvetii gen.nov., sp.nov., a novel acidophilic actinobacterium, and proposal of the new actinobacterial family Treboniaceae fam. nov.</title>
        <authorList>
            <person name="Rapoport D."/>
            <person name="Sagova-Mareckova M."/>
            <person name="Sedlacek I."/>
            <person name="Provaznik J."/>
            <person name="Kralova S."/>
            <person name="Pavlinic D."/>
            <person name="Benes V."/>
            <person name="Kopecky J."/>
        </authorList>
    </citation>
    <scope>NUCLEOTIDE SEQUENCE [LARGE SCALE GENOMIC DNA]</scope>
    <source>
        <strain evidence="10 11">15Tr583</strain>
    </source>
</reference>
<proteinExistence type="inferred from homology"/>
<keyword evidence="11" id="KW-1185">Reference proteome</keyword>
<protein>
    <recommendedName>
        <fullName evidence="8">ATP synthase epsilon chain</fullName>
    </recommendedName>
    <alternativeName>
        <fullName evidence="8">ATP synthase F1 sector epsilon subunit</fullName>
    </alternativeName>
    <alternativeName>
        <fullName evidence="8">F-ATPase epsilon subunit</fullName>
    </alternativeName>
</protein>
<keyword evidence="8" id="KW-0375">Hydrogen ion transport</keyword>
<dbReference type="Pfam" id="PF02823">
    <property type="entry name" value="ATP-synt_DE_N"/>
    <property type="match status" value="1"/>
</dbReference>
<dbReference type="InterPro" id="IPR020546">
    <property type="entry name" value="ATP_synth_F1_dsu/esu_N"/>
</dbReference>
<dbReference type="GO" id="GO:0045259">
    <property type="term" value="C:proton-transporting ATP synthase complex"/>
    <property type="evidence" value="ECO:0007669"/>
    <property type="project" value="UniProtKB-KW"/>
</dbReference>
<dbReference type="CDD" id="cd12152">
    <property type="entry name" value="F1-ATPase_delta"/>
    <property type="match status" value="1"/>
</dbReference>
<keyword evidence="5 8" id="KW-0472">Membrane</keyword>
<dbReference type="Gene3D" id="2.60.15.10">
    <property type="entry name" value="F0F1 ATP synthase delta/epsilon subunit, N-terminal"/>
    <property type="match status" value="1"/>
</dbReference>
<evidence type="ECO:0000256" key="6">
    <source>
        <dbReference type="ARBA" id="ARBA00023196"/>
    </source>
</evidence>
<comment type="caution">
    <text evidence="10">The sequence shown here is derived from an EMBL/GenBank/DDBJ whole genome shotgun (WGS) entry which is preliminary data.</text>
</comment>
<dbReference type="Proteomes" id="UP000460272">
    <property type="component" value="Unassembled WGS sequence"/>
</dbReference>
<comment type="subunit">
    <text evidence="8">F-type ATPases have 2 components, CF(1) - the catalytic core - and CF(0) - the membrane proton channel. CF(1) has five subunits: alpha(3), beta(3), gamma(1), delta(1), epsilon(1). CF(0) has three main subunits: a, b and c.</text>
</comment>
<dbReference type="PANTHER" id="PTHR13822">
    <property type="entry name" value="ATP SYNTHASE DELTA/EPSILON CHAIN"/>
    <property type="match status" value="1"/>
</dbReference>
<keyword evidence="6 8" id="KW-0139">CF(1)</keyword>
<keyword evidence="3 8" id="KW-0813">Transport</keyword>
<dbReference type="HAMAP" id="MF_00530">
    <property type="entry name" value="ATP_synth_epsil_bac"/>
    <property type="match status" value="1"/>
</dbReference>
<keyword evidence="4 8" id="KW-0406">Ion transport</keyword>
<dbReference type="GO" id="GO:0005524">
    <property type="term" value="F:ATP binding"/>
    <property type="evidence" value="ECO:0007669"/>
    <property type="project" value="UniProtKB-UniRule"/>
</dbReference>
<name>A0A6P2C1S7_9ACTN</name>